<evidence type="ECO:0000313" key="3">
    <source>
        <dbReference type="EMBL" id="BFO20336.1"/>
    </source>
</evidence>
<dbReference type="AlphaFoldDB" id="A0AAT9HSN7"/>
<keyword evidence="2" id="KW-0812">Transmembrane</keyword>
<proteinExistence type="predicted"/>
<keyword evidence="2" id="KW-1133">Transmembrane helix</keyword>
<evidence type="ECO:0000256" key="1">
    <source>
        <dbReference type="SAM" id="MobiDB-lite"/>
    </source>
</evidence>
<feature type="transmembrane region" description="Helical" evidence="2">
    <location>
        <begin position="47"/>
        <end position="67"/>
    </location>
</feature>
<gene>
    <name evidence="3" type="ORF">SHKM778_67240</name>
</gene>
<keyword evidence="2" id="KW-0472">Membrane</keyword>
<feature type="region of interest" description="Disordered" evidence="1">
    <location>
        <begin position="1"/>
        <end position="44"/>
    </location>
</feature>
<feature type="compositionally biased region" description="Low complexity" evidence="1">
    <location>
        <begin position="24"/>
        <end position="33"/>
    </location>
</feature>
<organism evidence="3">
    <name type="scientific">Streptomyces haneummycinicus</name>
    <dbReference type="NCBI Taxonomy" id="3074435"/>
    <lineage>
        <taxon>Bacteria</taxon>
        <taxon>Bacillati</taxon>
        <taxon>Actinomycetota</taxon>
        <taxon>Actinomycetes</taxon>
        <taxon>Kitasatosporales</taxon>
        <taxon>Streptomycetaceae</taxon>
        <taxon>Streptomyces</taxon>
    </lineage>
</organism>
<sequence length="94" mass="9821">MSPGRSVSSRCGRGTRDPRIQKSGGPHAGAHAHPAPPGPRGGVDTRLPWWALALPTLAFVALLTLILNPSEAHAAAGDPGLTHLVERAQRLIAR</sequence>
<reference evidence="3" key="2">
    <citation type="submission" date="2024-07" db="EMBL/GenBank/DDBJ databases">
        <title>Streptomyces haneummycinica sp. nov., a new antibiotic-producing actinobacterium isolated from marine sediment.</title>
        <authorList>
            <person name="Uemura M."/>
            <person name="Hamada M."/>
            <person name="Hirano S."/>
            <person name="Kobayashi K."/>
            <person name="Ohshiro T."/>
            <person name="Kobayashi T."/>
            <person name="Terahara T."/>
        </authorList>
    </citation>
    <scope>NUCLEOTIDE SEQUENCE</scope>
    <source>
        <strain evidence="3">KM77-8</strain>
    </source>
</reference>
<name>A0AAT9HSN7_9ACTN</name>
<dbReference type="EMBL" id="AP035768">
    <property type="protein sequence ID" value="BFO20336.1"/>
    <property type="molecule type" value="Genomic_DNA"/>
</dbReference>
<accession>A0AAT9HSN7</accession>
<protein>
    <submittedName>
        <fullName evidence="3">Uncharacterized protein</fullName>
    </submittedName>
</protein>
<reference evidence="3" key="1">
    <citation type="submission" date="2024-06" db="EMBL/GenBank/DDBJ databases">
        <authorList>
            <consortium name="consrtm"/>
            <person name="Uemura M."/>
            <person name="Terahara T."/>
        </authorList>
    </citation>
    <scope>NUCLEOTIDE SEQUENCE</scope>
    <source>
        <strain evidence="3">KM77-8</strain>
    </source>
</reference>
<evidence type="ECO:0000256" key="2">
    <source>
        <dbReference type="SAM" id="Phobius"/>
    </source>
</evidence>